<evidence type="ECO:0000259" key="9">
    <source>
        <dbReference type="Pfam" id="PF02880"/>
    </source>
</evidence>
<evidence type="ECO:0000313" key="11">
    <source>
        <dbReference type="Proteomes" id="UP000253570"/>
    </source>
</evidence>
<reference evidence="10 11" key="1">
    <citation type="journal article" date="2018" name="Microbiome">
        <title>Fine metagenomic profile of the Mediterranean stratified and mixed water columns revealed by assembly and recruitment.</title>
        <authorList>
            <person name="Haro-Moreno J.M."/>
            <person name="Lopez-Perez M."/>
            <person name="De La Torre J.R."/>
            <person name="Picazo A."/>
            <person name="Camacho A."/>
            <person name="Rodriguez-Valera F."/>
        </authorList>
    </citation>
    <scope>NUCLEOTIDE SEQUENCE [LARGE SCALE GENOMIC DNA]</scope>
    <source>
        <strain evidence="10">MED-G57</strain>
    </source>
</reference>
<feature type="domain" description="Alpha-D-phosphohexomutase alpha/beta/alpha" evidence="9">
    <location>
        <begin position="281"/>
        <end position="391"/>
    </location>
</feature>
<gene>
    <name evidence="10" type="ORF">DBW71_03910</name>
</gene>
<evidence type="ECO:0000256" key="2">
    <source>
        <dbReference type="ARBA" id="ARBA00010231"/>
    </source>
</evidence>
<keyword evidence="5" id="KW-0460">Magnesium</keyword>
<comment type="caution">
    <text evidence="10">The sequence shown here is derived from an EMBL/GenBank/DDBJ whole genome shotgun (WGS) entry which is preliminary data.</text>
</comment>
<dbReference type="InterPro" id="IPR005844">
    <property type="entry name" value="A-D-PHexomutase_a/b/a-I"/>
</dbReference>
<protein>
    <submittedName>
        <fullName evidence="10">Phosphomannomutase/phosphoglucomutase</fullName>
    </submittedName>
</protein>
<dbReference type="PANTHER" id="PTHR43771">
    <property type="entry name" value="PHOSPHOMANNOMUTASE"/>
    <property type="match status" value="1"/>
</dbReference>
<evidence type="ECO:0000256" key="1">
    <source>
        <dbReference type="ARBA" id="ARBA00001946"/>
    </source>
</evidence>
<evidence type="ECO:0000259" key="7">
    <source>
        <dbReference type="Pfam" id="PF02878"/>
    </source>
</evidence>
<evidence type="ECO:0000256" key="6">
    <source>
        <dbReference type="ARBA" id="ARBA00023235"/>
    </source>
</evidence>
<dbReference type="Gene3D" id="3.30.310.50">
    <property type="entry name" value="Alpha-D-phosphohexomutase, C-terminal domain"/>
    <property type="match status" value="1"/>
</dbReference>
<dbReference type="Pfam" id="PF02878">
    <property type="entry name" value="PGM_PMM_I"/>
    <property type="match status" value="1"/>
</dbReference>
<dbReference type="InterPro" id="IPR005846">
    <property type="entry name" value="A-D-PHexomutase_a/b/a-III"/>
</dbReference>
<feature type="domain" description="Alpha-D-phosphohexomutase alpha/beta/alpha" evidence="8">
    <location>
        <begin position="177"/>
        <end position="275"/>
    </location>
</feature>
<dbReference type="InterPro" id="IPR005841">
    <property type="entry name" value="Alpha-D-phosphohexomutase_SF"/>
</dbReference>
<keyword evidence="6" id="KW-0413">Isomerase</keyword>
<accession>A0A368DN34</accession>
<dbReference type="EMBL" id="QOQD01000008">
    <property type="protein sequence ID" value="RCL73248.1"/>
    <property type="molecule type" value="Genomic_DNA"/>
</dbReference>
<organism evidence="10 11">
    <name type="scientific">PS1 clade bacterium</name>
    <dbReference type="NCBI Taxonomy" id="2175152"/>
    <lineage>
        <taxon>Bacteria</taxon>
        <taxon>Pseudomonadati</taxon>
        <taxon>Pseudomonadota</taxon>
        <taxon>Alphaproteobacteria</taxon>
        <taxon>PS1 clade</taxon>
    </lineage>
</organism>
<feature type="domain" description="Alpha-D-phosphohexomutase alpha/beta/alpha" evidence="7">
    <location>
        <begin position="31"/>
        <end position="158"/>
    </location>
</feature>
<dbReference type="GO" id="GO:0046872">
    <property type="term" value="F:metal ion binding"/>
    <property type="evidence" value="ECO:0007669"/>
    <property type="project" value="UniProtKB-KW"/>
</dbReference>
<dbReference type="Pfam" id="PF02879">
    <property type="entry name" value="PGM_PMM_II"/>
    <property type="match status" value="1"/>
</dbReference>
<evidence type="ECO:0000313" key="10">
    <source>
        <dbReference type="EMBL" id="RCL73248.1"/>
    </source>
</evidence>
<dbReference type="CDD" id="cd03089">
    <property type="entry name" value="PMM_PGM"/>
    <property type="match status" value="1"/>
</dbReference>
<keyword evidence="4" id="KW-0479">Metal-binding</keyword>
<dbReference type="GO" id="GO:0016868">
    <property type="term" value="F:intramolecular phosphotransferase activity"/>
    <property type="evidence" value="ECO:0007669"/>
    <property type="project" value="InterPro"/>
</dbReference>
<dbReference type="InterPro" id="IPR016055">
    <property type="entry name" value="A-D-PHexomutase_a/b/a-I/II/III"/>
</dbReference>
<dbReference type="GO" id="GO:0005975">
    <property type="term" value="P:carbohydrate metabolic process"/>
    <property type="evidence" value="ECO:0007669"/>
    <property type="project" value="InterPro"/>
</dbReference>
<dbReference type="PRINTS" id="PR00509">
    <property type="entry name" value="PGMPMM"/>
</dbReference>
<comment type="cofactor">
    <cofactor evidence="1">
        <name>Mg(2+)</name>
        <dbReference type="ChEBI" id="CHEBI:18420"/>
    </cofactor>
</comment>
<comment type="similarity">
    <text evidence="2">Belongs to the phosphohexose mutase family.</text>
</comment>
<dbReference type="InterPro" id="IPR005845">
    <property type="entry name" value="A-D-PHexomutase_a/b/a-II"/>
</dbReference>
<name>A0A368DN34_9PROT</name>
<sequence>MKKINYPLVLEKSCKDLAPNESDPYIDVDGFREYDMRWLFPDQINLFGFKILGIVLSDFFIKKSYNKIILGHDFRSYSSAIKNALANGFIDGGIDVYDIGLCTTPMAYFAQAQNDGFGVVMVTASHNENGWTGLKIGYKFPQTLLSDEIEDIKKNTYKKISTDTEYGQYIELNNILDEYVEYFKKKKKFTRRIRAVVACGNGTASIVAPKILKNLGIEIIELHCELDHNFPNYNPNPEDMSMLNDLSKTVLENNADIGLAFDGDCDRCGVVDNEGAIIFADKIGLLIARNISNQYKGKKFVIDIKSTNLFKIDPILKQNDATIDYWKTGHSYMKKYCLDNRTIAGFEKSGHYFFNEPLGSIYDDGILSSYFILKLLEENKKCSLSSIKNELKKTWVTPTINAYCHDKVKYAVVNRMKIYLDEIKKNNQKISGMKIRELIIINGVRFELDDMTWGLIRASSNKPEIVIVVESFKSSKLMHNIKNFILDWLSNQPEIGKISNNNKK</sequence>
<evidence type="ECO:0000256" key="3">
    <source>
        <dbReference type="ARBA" id="ARBA00022553"/>
    </source>
</evidence>
<evidence type="ECO:0000259" key="8">
    <source>
        <dbReference type="Pfam" id="PF02879"/>
    </source>
</evidence>
<dbReference type="PANTHER" id="PTHR43771:SF2">
    <property type="entry name" value="PHOSPHOMANNOMUTASE_PHOSPHOGLUCOMUTASE"/>
    <property type="match status" value="1"/>
</dbReference>
<keyword evidence="3" id="KW-0597">Phosphoprotein</keyword>
<dbReference type="Proteomes" id="UP000253570">
    <property type="component" value="Unassembled WGS sequence"/>
</dbReference>
<dbReference type="SUPFAM" id="SSF53738">
    <property type="entry name" value="Phosphoglucomutase, first 3 domains"/>
    <property type="match status" value="3"/>
</dbReference>
<dbReference type="AlphaFoldDB" id="A0A368DN34"/>
<dbReference type="SUPFAM" id="SSF55957">
    <property type="entry name" value="Phosphoglucomutase, C-terminal domain"/>
    <property type="match status" value="1"/>
</dbReference>
<dbReference type="InterPro" id="IPR036900">
    <property type="entry name" value="A-D-PHexomutase_C_sf"/>
</dbReference>
<dbReference type="Gene3D" id="3.40.120.10">
    <property type="entry name" value="Alpha-D-Glucose-1,6-Bisphosphate, subunit A, domain 3"/>
    <property type="match status" value="3"/>
</dbReference>
<proteinExistence type="inferred from homology"/>
<evidence type="ECO:0000256" key="4">
    <source>
        <dbReference type="ARBA" id="ARBA00022723"/>
    </source>
</evidence>
<evidence type="ECO:0000256" key="5">
    <source>
        <dbReference type="ARBA" id="ARBA00022842"/>
    </source>
</evidence>
<dbReference type="Pfam" id="PF02880">
    <property type="entry name" value="PGM_PMM_III"/>
    <property type="match status" value="1"/>
</dbReference>